<keyword evidence="7" id="KW-1185">Reference proteome</keyword>
<dbReference type="GO" id="GO:0046872">
    <property type="term" value="F:metal ion binding"/>
    <property type="evidence" value="ECO:0007669"/>
    <property type="project" value="UniProtKB-KW"/>
</dbReference>
<comment type="caution">
    <text evidence="6">The sequence shown here is derived from an EMBL/GenBank/DDBJ whole genome shotgun (WGS) entry which is preliminary data.</text>
</comment>
<evidence type="ECO:0000256" key="1">
    <source>
        <dbReference type="ARBA" id="ARBA00022617"/>
    </source>
</evidence>
<dbReference type="Gene3D" id="1.10.760.10">
    <property type="entry name" value="Cytochrome c-like domain"/>
    <property type="match status" value="1"/>
</dbReference>
<dbReference type="InterPro" id="IPR050597">
    <property type="entry name" value="Cytochrome_c_Oxidase_Subunit"/>
</dbReference>
<dbReference type="InterPro" id="IPR036909">
    <property type="entry name" value="Cyt_c-like_dom_sf"/>
</dbReference>
<evidence type="ECO:0000313" key="7">
    <source>
        <dbReference type="Proteomes" id="UP000019140"/>
    </source>
</evidence>
<dbReference type="SUPFAM" id="SSF46626">
    <property type="entry name" value="Cytochrome c"/>
    <property type="match status" value="1"/>
</dbReference>
<dbReference type="GO" id="GO:0009055">
    <property type="term" value="F:electron transfer activity"/>
    <property type="evidence" value="ECO:0007669"/>
    <property type="project" value="InterPro"/>
</dbReference>
<keyword evidence="2 4" id="KW-0479">Metal-binding</keyword>
<protein>
    <recommendedName>
        <fullName evidence="5">Cytochrome c domain-containing protein</fullName>
    </recommendedName>
</protein>
<reference evidence="6 7" key="1">
    <citation type="journal article" date="2014" name="Nature">
        <title>An environmental bacterial taxon with a large and distinct metabolic repertoire.</title>
        <authorList>
            <person name="Wilson M.C."/>
            <person name="Mori T."/>
            <person name="Ruckert C."/>
            <person name="Uria A.R."/>
            <person name="Helf M.J."/>
            <person name="Takada K."/>
            <person name="Gernert C."/>
            <person name="Steffens U.A."/>
            <person name="Heycke N."/>
            <person name="Schmitt S."/>
            <person name="Rinke C."/>
            <person name="Helfrich E.J."/>
            <person name="Brachmann A.O."/>
            <person name="Gurgui C."/>
            <person name="Wakimoto T."/>
            <person name="Kracht M."/>
            <person name="Crusemann M."/>
            <person name="Hentschel U."/>
            <person name="Abe I."/>
            <person name="Matsunaga S."/>
            <person name="Kalinowski J."/>
            <person name="Takeyama H."/>
            <person name="Piel J."/>
        </authorList>
    </citation>
    <scope>NUCLEOTIDE SEQUENCE [LARGE SCALE GENOMIC DNA]</scope>
    <source>
        <strain evidence="7">TSY2</strain>
    </source>
</reference>
<feature type="domain" description="Cytochrome c" evidence="5">
    <location>
        <begin position="48"/>
        <end position="128"/>
    </location>
</feature>
<keyword evidence="3 4" id="KW-0408">Iron</keyword>
<organism evidence="6 7">
    <name type="scientific">Candidatus Entotheonella gemina</name>
    <dbReference type="NCBI Taxonomy" id="1429439"/>
    <lineage>
        <taxon>Bacteria</taxon>
        <taxon>Pseudomonadati</taxon>
        <taxon>Nitrospinota/Tectimicrobiota group</taxon>
        <taxon>Candidatus Tectimicrobiota</taxon>
        <taxon>Candidatus Entotheonellia</taxon>
        <taxon>Candidatus Entotheonellales</taxon>
        <taxon>Candidatus Entotheonellaceae</taxon>
        <taxon>Candidatus Entotheonella</taxon>
    </lineage>
</organism>
<sequence>MTKRRIYRFDLTVGLLAGFLTLWCLLAPVAVESEEDVKKLNPYTGNEQAIQEGRKLFVTYGCSGCHGLGGGGGMGHPLTDDIWKHGSDDATLMSLIKGDLTGSTMPKFGQTLNEDQIWKLIAYVRSLYQGDPALIKW</sequence>
<evidence type="ECO:0000256" key="3">
    <source>
        <dbReference type="ARBA" id="ARBA00023004"/>
    </source>
</evidence>
<dbReference type="PANTHER" id="PTHR33751:SF1">
    <property type="entry name" value="CBB3-TYPE CYTOCHROME C OXIDASE SUBUNIT FIXP"/>
    <property type="match status" value="1"/>
</dbReference>
<accession>W4LS23</accession>
<proteinExistence type="predicted"/>
<dbReference type="GO" id="GO:0020037">
    <property type="term" value="F:heme binding"/>
    <property type="evidence" value="ECO:0007669"/>
    <property type="project" value="InterPro"/>
</dbReference>
<dbReference type="InterPro" id="IPR009056">
    <property type="entry name" value="Cyt_c-like_dom"/>
</dbReference>
<dbReference type="PROSITE" id="PS51007">
    <property type="entry name" value="CYTC"/>
    <property type="match status" value="1"/>
</dbReference>
<keyword evidence="1 4" id="KW-0349">Heme</keyword>
<dbReference type="EMBL" id="AZHX01001703">
    <property type="protein sequence ID" value="ETX00695.1"/>
    <property type="molecule type" value="Genomic_DNA"/>
</dbReference>
<evidence type="ECO:0000313" key="6">
    <source>
        <dbReference type="EMBL" id="ETX00695.1"/>
    </source>
</evidence>
<dbReference type="HOGENOM" id="CLU_1861539_0_0_7"/>
<dbReference type="PANTHER" id="PTHR33751">
    <property type="entry name" value="CBB3-TYPE CYTOCHROME C OXIDASE SUBUNIT FIXP"/>
    <property type="match status" value="1"/>
</dbReference>
<dbReference type="Pfam" id="PF13442">
    <property type="entry name" value="Cytochrome_CBB3"/>
    <property type="match status" value="1"/>
</dbReference>
<name>W4LS23_9BACT</name>
<dbReference type="Proteomes" id="UP000019140">
    <property type="component" value="Unassembled WGS sequence"/>
</dbReference>
<dbReference type="AlphaFoldDB" id="W4LS23"/>
<evidence type="ECO:0000259" key="5">
    <source>
        <dbReference type="PROSITE" id="PS51007"/>
    </source>
</evidence>
<gene>
    <name evidence="6" type="ORF">ETSY2_38620</name>
</gene>
<evidence type="ECO:0000256" key="4">
    <source>
        <dbReference type="PROSITE-ProRule" id="PRU00433"/>
    </source>
</evidence>
<evidence type="ECO:0000256" key="2">
    <source>
        <dbReference type="ARBA" id="ARBA00022723"/>
    </source>
</evidence>